<organism evidence="1">
    <name type="scientific">Hexamita inflata</name>
    <dbReference type="NCBI Taxonomy" id="28002"/>
    <lineage>
        <taxon>Eukaryota</taxon>
        <taxon>Metamonada</taxon>
        <taxon>Diplomonadida</taxon>
        <taxon>Hexamitidae</taxon>
        <taxon>Hexamitinae</taxon>
        <taxon>Hexamita</taxon>
    </lineage>
</organism>
<evidence type="ECO:0000313" key="2">
    <source>
        <dbReference type="EMBL" id="CAL5971592.1"/>
    </source>
</evidence>
<dbReference type="Proteomes" id="UP001642409">
    <property type="component" value="Unassembled WGS sequence"/>
</dbReference>
<accession>A0AA86NX42</accession>
<comment type="caution">
    <text evidence="1">The sequence shown here is derived from an EMBL/GenBank/DDBJ whole genome shotgun (WGS) entry which is preliminary data.</text>
</comment>
<dbReference type="EMBL" id="CATOUU010000380">
    <property type="protein sequence ID" value="CAI9926928.1"/>
    <property type="molecule type" value="Genomic_DNA"/>
</dbReference>
<sequence>MLVSHLLRLLRYRMVDGFWMSLAFEPYGNFIPTTDLHKTRDLGSRETWSSSKMFKQYDQLSLEMFQKEHINILAKDEKNPTVHLIISPESTILKQKQKDIGNRQLLKSKNFQPPVKMNVKSCMNQPIEWSYLYTGLLIQMKSQIQNSRMPFQVTC</sequence>
<dbReference type="AlphaFoldDB" id="A0AA86NX42"/>
<gene>
    <name evidence="1" type="ORF">HINF_LOCUS14573</name>
    <name evidence="2" type="ORF">HINF_LOCUS1482</name>
</gene>
<name>A0AA86NX42_9EUKA</name>
<dbReference type="EMBL" id="CAXDID020000003">
    <property type="protein sequence ID" value="CAL5971592.1"/>
    <property type="molecule type" value="Genomic_DNA"/>
</dbReference>
<reference evidence="2 3" key="2">
    <citation type="submission" date="2024-07" db="EMBL/GenBank/DDBJ databases">
        <authorList>
            <person name="Akdeniz Z."/>
        </authorList>
    </citation>
    <scope>NUCLEOTIDE SEQUENCE [LARGE SCALE GENOMIC DNA]</scope>
</reference>
<protein>
    <submittedName>
        <fullName evidence="2">Hypothetical_protein</fullName>
    </submittedName>
</protein>
<evidence type="ECO:0000313" key="3">
    <source>
        <dbReference type="Proteomes" id="UP001642409"/>
    </source>
</evidence>
<evidence type="ECO:0000313" key="1">
    <source>
        <dbReference type="EMBL" id="CAI9926928.1"/>
    </source>
</evidence>
<proteinExistence type="predicted"/>
<keyword evidence="3" id="KW-1185">Reference proteome</keyword>
<reference evidence="1" key="1">
    <citation type="submission" date="2023-06" db="EMBL/GenBank/DDBJ databases">
        <authorList>
            <person name="Kurt Z."/>
        </authorList>
    </citation>
    <scope>NUCLEOTIDE SEQUENCE</scope>
</reference>